<organism evidence="7 8">
    <name type="scientific">Komagataella pastoris</name>
    <name type="common">Yeast</name>
    <name type="synonym">Pichia pastoris</name>
    <dbReference type="NCBI Taxonomy" id="4922"/>
    <lineage>
        <taxon>Eukaryota</taxon>
        <taxon>Fungi</taxon>
        <taxon>Dikarya</taxon>
        <taxon>Ascomycota</taxon>
        <taxon>Saccharomycotina</taxon>
        <taxon>Pichiomycetes</taxon>
        <taxon>Pichiales</taxon>
        <taxon>Pichiaceae</taxon>
        <taxon>Komagataella</taxon>
    </lineage>
</organism>
<dbReference type="AlphaFoldDB" id="A0A1B2JET2"/>
<feature type="compositionally biased region" description="Polar residues" evidence="5">
    <location>
        <begin position="221"/>
        <end position="230"/>
    </location>
</feature>
<evidence type="ECO:0000313" key="7">
    <source>
        <dbReference type="EMBL" id="ANZ76503.1"/>
    </source>
</evidence>
<dbReference type="Proteomes" id="UP000094565">
    <property type="component" value="Chromosome 3"/>
</dbReference>
<proteinExistence type="predicted"/>
<keyword evidence="2" id="KW-0227">DNA damage</keyword>
<dbReference type="EMBL" id="CP014586">
    <property type="protein sequence ID" value="ANZ76503.1"/>
    <property type="molecule type" value="Genomic_DNA"/>
</dbReference>
<keyword evidence="4" id="KW-0539">Nucleus</keyword>
<dbReference type="GO" id="GO:0005634">
    <property type="term" value="C:nucleus"/>
    <property type="evidence" value="ECO:0007669"/>
    <property type="project" value="UniProtKB-SubCell"/>
</dbReference>
<feature type="compositionally biased region" description="Basic and acidic residues" evidence="5">
    <location>
        <begin position="77"/>
        <end position="193"/>
    </location>
</feature>
<evidence type="ECO:0000256" key="5">
    <source>
        <dbReference type="SAM" id="MobiDB-lite"/>
    </source>
</evidence>
<evidence type="ECO:0000313" key="8">
    <source>
        <dbReference type="Proteomes" id="UP000094565"/>
    </source>
</evidence>
<protein>
    <submittedName>
        <fullName evidence="7">BA75_03714T0</fullName>
    </submittedName>
</protein>
<dbReference type="GO" id="GO:0033186">
    <property type="term" value="C:CAF-1 complex"/>
    <property type="evidence" value="ECO:0007669"/>
    <property type="project" value="TreeGrafter"/>
</dbReference>
<evidence type="ECO:0000256" key="4">
    <source>
        <dbReference type="ARBA" id="ARBA00023242"/>
    </source>
</evidence>
<feature type="domain" description="Chromatin assembly factor 1 subunit A dimerization" evidence="6">
    <location>
        <begin position="327"/>
        <end position="406"/>
    </location>
</feature>
<evidence type="ECO:0000256" key="1">
    <source>
        <dbReference type="ARBA" id="ARBA00004123"/>
    </source>
</evidence>
<feature type="compositionally biased region" description="Low complexity" evidence="5">
    <location>
        <begin position="204"/>
        <end position="215"/>
    </location>
</feature>
<dbReference type="OrthoDB" id="79480at2759"/>
<feature type="compositionally biased region" description="Acidic residues" evidence="5">
    <location>
        <begin position="377"/>
        <end position="413"/>
    </location>
</feature>
<dbReference type="Pfam" id="PF12253">
    <property type="entry name" value="CAF1A_dimeriz"/>
    <property type="match status" value="1"/>
</dbReference>
<dbReference type="PANTHER" id="PTHR15272">
    <property type="entry name" value="CHROMATIN ASSEMBLY FACTOR 1 SUBUNIT A CAF-1 SUBUNIT A"/>
    <property type="match status" value="1"/>
</dbReference>
<evidence type="ECO:0000256" key="3">
    <source>
        <dbReference type="ARBA" id="ARBA00023204"/>
    </source>
</evidence>
<evidence type="ECO:0000256" key="2">
    <source>
        <dbReference type="ARBA" id="ARBA00022763"/>
    </source>
</evidence>
<evidence type="ECO:0000259" key="6">
    <source>
        <dbReference type="Pfam" id="PF12253"/>
    </source>
</evidence>
<dbReference type="PANTHER" id="PTHR15272:SF0">
    <property type="entry name" value="CHROMATIN ASSEMBLY FACTOR 1 SUBUNIT A"/>
    <property type="match status" value="1"/>
</dbReference>
<accession>A0A1B2JET2</accession>
<dbReference type="InterPro" id="IPR022043">
    <property type="entry name" value="CAF1A_DD"/>
</dbReference>
<dbReference type="GO" id="GO:0006334">
    <property type="term" value="P:nucleosome assembly"/>
    <property type="evidence" value="ECO:0007669"/>
    <property type="project" value="TreeGrafter"/>
</dbReference>
<keyword evidence="8" id="KW-1185">Reference proteome</keyword>
<reference evidence="7 8" key="1">
    <citation type="submission" date="2016-02" db="EMBL/GenBank/DDBJ databases">
        <title>Comparative genomic and transcriptomic foundation for Pichia pastoris.</title>
        <authorList>
            <person name="Love K.R."/>
            <person name="Shah K.A."/>
            <person name="Whittaker C.A."/>
            <person name="Wu J."/>
            <person name="Bartlett M.C."/>
            <person name="Ma D."/>
            <person name="Leeson R.L."/>
            <person name="Priest M."/>
            <person name="Young S.K."/>
            <person name="Love J.C."/>
        </authorList>
    </citation>
    <scope>NUCLEOTIDE SEQUENCE [LARGE SCALE GENOMIC DNA]</scope>
    <source>
        <strain evidence="7 8">ATCC 28485</strain>
    </source>
</reference>
<gene>
    <name evidence="7" type="primary">RLF2</name>
    <name evidence="7" type="ORF">ATY40_BA7503714</name>
</gene>
<feature type="region of interest" description="Disordered" evidence="5">
    <location>
        <begin position="377"/>
        <end position="423"/>
    </location>
</feature>
<comment type="subcellular location">
    <subcellularLocation>
        <location evidence="1">Nucleus</location>
    </subcellularLocation>
</comment>
<keyword evidence="3" id="KW-0234">DNA repair</keyword>
<feature type="compositionally biased region" description="Polar residues" evidence="5">
    <location>
        <begin position="194"/>
        <end position="203"/>
    </location>
</feature>
<sequence>MSEMAQLKLPLNLKEPDPASIETVGPENFILIEDYEKSNQEEEFSQETTGPDFDTSQTEIVTQEQPNSTQNSSVSKPTKEEKLAEKARRMAEREVEKEQRLLKKQKEEEEKRLRREKLELERRQKKEQQQREREEKREKLENERKEKERKKQEEKDRKERERKEKEQKREETRLKKQQEKELREKEKQEKDKNQLTIASFFTKASNSAPPSSPARSDYENAPSNTCISSPITNHREKTDYERKFLAFFKKENVSVYYPREATPESIKELDDLILKDENSSHNHSSIPVFKNNPALIKFKTEDVITKINTNFINESEINNMLDQLPIKYLCFYENAKLPYLGTFSQTVHDVDPKLPISPWSKIPSNEIDYDYDSDLEWSKEEDEEGEGEDINGEDDDDEEEDLESDSEADEFVEQDSNNGSVSKKRKLIGPLVPVVKIRKLEPTTESSDDPLHAYFDELRQQPLIPTLSFPIDPLFSYWGAKKEDKQTVKAAGKTLDAFTKQNTIPTSNSNTVNILTPQKKTITDPAELMKLVDFVDKNSCFSLPTMTELCAINILPNHKKNVVKNSIQLFTLYDPKLKKRVINETEINRILDVTK</sequence>
<dbReference type="GO" id="GO:0006281">
    <property type="term" value="P:DNA repair"/>
    <property type="evidence" value="ECO:0007669"/>
    <property type="project" value="UniProtKB-KW"/>
</dbReference>
<feature type="region of interest" description="Disordered" evidence="5">
    <location>
        <begin position="1"/>
        <end position="230"/>
    </location>
</feature>
<name>A0A1B2JET2_PICPA</name>
<feature type="compositionally biased region" description="Polar residues" evidence="5">
    <location>
        <begin position="46"/>
        <end position="76"/>
    </location>
</feature>